<accession>A0A836BP84</accession>
<dbReference type="EMBL" id="JAEHOE010000219">
    <property type="protein sequence ID" value="KAG2482484.1"/>
    <property type="molecule type" value="Genomic_DNA"/>
</dbReference>
<dbReference type="Pfam" id="PF05548">
    <property type="entry name" value="Peptidase_M11"/>
    <property type="match status" value="1"/>
</dbReference>
<feature type="compositionally biased region" description="Pro residues" evidence="1">
    <location>
        <begin position="175"/>
        <end position="259"/>
    </location>
</feature>
<feature type="compositionally biased region" description="Low complexity" evidence="1">
    <location>
        <begin position="260"/>
        <end position="318"/>
    </location>
</feature>
<dbReference type="PRINTS" id="PR01217">
    <property type="entry name" value="PRICHEXTENSN"/>
</dbReference>
<feature type="region of interest" description="Disordered" evidence="1">
    <location>
        <begin position="169"/>
        <end position="318"/>
    </location>
</feature>
<gene>
    <name evidence="3" type="ORF">HYH03_018591</name>
</gene>
<feature type="domain" description="Peptidase M11 gametolysin" evidence="2">
    <location>
        <begin position="2"/>
        <end position="94"/>
    </location>
</feature>
<comment type="caution">
    <text evidence="3">The sequence shown here is derived from an EMBL/GenBank/DDBJ whole genome shotgun (WGS) entry which is preliminary data.</text>
</comment>
<keyword evidence="4" id="KW-1185">Reference proteome</keyword>
<evidence type="ECO:0000313" key="4">
    <source>
        <dbReference type="Proteomes" id="UP000612055"/>
    </source>
</evidence>
<name>A0A836BP84_9CHLO</name>
<organism evidence="3 4">
    <name type="scientific">Edaphochlamys debaryana</name>
    <dbReference type="NCBI Taxonomy" id="47281"/>
    <lineage>
        <taxon>Eukaryota</taxon>
        <taxon>Viridiplantae</taxon>
        <taxon>Chlorophyta</taxon>
        <taxon>core chlorophytes</taxon>
        <taxon>Chlorophyceae</taxon>
        <taxon>CS clade</taxon>
        <taxon>Chlamydomonadales</taxon>
        <taxon>Chlamydomonadales incertae sedis</taxon>
        <taxon>Edaphochlamys</taxon>
    </lineage>
</organism>
<evidence type="ECO:0000256" key="1">
    <source>
        <dbReference type="SAM" id="MobiDB-lite"/>
    </source>
</evidence>
<protein>
    <recommendedName>
        <fullName evidence="2">Peptidase M11 gametolysin domain-containing protein</fullName>
    </recommendedName>
</protein>
<dbReference type="Proteomes" id="UP000612055">
    <property type="component" value="Unassembled WGS sequence"/>
</dbReference>
<proteinExistence type="predicted"/>
<reference evidence="3" key="1">
    <citation type="journal article" date="2020" name="bioRxiv">
        <title>Comparative genomics of Chlamydomonas.</title>
        <authorList>
            <person name="Craig R.J."/>
            <person name="Hasan A.R."/>
            <person name="Ness R.W."/>
            <person name="Keightley P.D."/>
        </authorList>
    </citation>
    <scope>NUCLEOTIDE SEQUENCE</scope>
    <source>
        <strain evidence="3">CCAP 11/70</strain>
    </source>
</reference>
<dbReference type="AlphaFoldDB" id="A0A836BP84"/>
<evidence type="ECO:0000259" key="2">
    <source>
        <dbReference type="Pfam" id="PF05548"/>
    </source>
</evidence>
<dbReference type="OrthoDB" id="556090at2759"/>
<dbReference type="InterPro" id="IPR008752">
    <property type="entry name" value="Peptidase_M11"/>
</dbReference>
<evidence type="ECO:0000313" key="3">
    <source>
        <dbReference type="EMBL" id="KAG2482484.1"/>
    </source>
</evidence>
<sequence length="343" mass="34899">MGDACPGAAEMAWLGWASPAAGAGGLNSAAMPSGRPTVTWDLPATYLTGVGNYIRLVPDWMPSYTSNYNLNEADPAVARNVYLHVRAPGKADSFIDPLHAYKDNDMAAYAAPNRRIAYQISISVGTRALVAKHRLVIYTGPSFIGAQGAILPVVLCRYVSSDTECPTWDDVFNPKSPPPSPPPAPPPPPSPPPRPPPPSPPPPRPPPPSPPPRPPPPSPPPPRPPPPSPPPRPPPPSPPPRPPPPSPPAPPASTLPTAPPASALATAPVSPSALPAAPVSPSALATASSASALAAAPSAPPLAAASVSASARPTAPAASALAAALLPSTLGKTANLFFHPLRR</sequence>